<dbReference type="RefSeq" id="XP_016505784.1">
    <property type="nucleotide sequence ID" value="XM_016650298.1"/>
</dbReference>
<dbReference type="STRING" id="4097.A0A1S4CXN1"/>
<organism evidence="1">
    <name type="scientific">Nicotiana tabacum</name>
    <name type="common">Common tobacco</name>
    <dbReference type="NCBI Taxonomy" id="4097"/>
    <lineage>
        <taxon>Eukaryota</taxon>
        <taxon>Viridiplantae</taxon>
        <taxon>Streptophyta</taxon>
        <taxon>Embryophyta</taxon>
        <taxon>Tracheophyta</taxon>
        <taxon>Spermatophyta</taxon>
        <taxon>Magnoliopsida</taxon>
        <taxon>eudicotyledons</taxon>
        <taxon>Gunneridae</taxon>
        <taxon>Pentapetalae</taxon>
        <taxon>asterids</taxon>
        <taxon>lamiids</taxon>
        <taxon>Solanales</taxon>
        <taxon>Solanaceae</taxon>
        <taxon>Nicotianoideae</taxon>
        <taxon>Nicotianeae</taxon>
        <taxon>Nicotiana</taxon>
    </lineage>
</organism>
<protein>
    <submittedName>
        <fullName evidence="1">Uncharacterized protein</fullName>
    </submittedName>
</protein>
<accession>A0A1S4CXN1</accession>
<dbReference type="PANTHER" id="PTHR33116">
    <property type="entry name" value="REVERSE TRANSCRIPTASE ZINC-BINDING DOMAIN-CONTAINING PROTEIN-RELATED-RELATED"/>
    <property type="match status" value="1"/>
</dbReference>
<dbReference type="KEGG" id="nta:107823607"/>
<dbReference type="PaxDb" id="4097-A0A1S4CXN1"/>
<dbReference type="AlphaFoldDB" id="A0A1S4CXN1"/>
<dbReference type="OrthoDB" id="1938625at2759"/>
<reference evidence="1" key="1">
    <citation type="submission" date="2025-08" db="UniProtKB">
        <authorList>
            <consortium name="RefSeq"/>
        </authorList>
    </citation>
    <scope>IDENTIFICATION</scope>
</reference>
<dbReference type="PANTHER" id="PTHR33116:SF80">
    <property type="entry name" value="REVERSE TRANSCRIPTASE ZINC-BINDING DOMAIN-CONTAINING PROTEIN"/>
    <property type="match status" value="1"/>
</dbReference>
<name>A0A1S4CXN1_TOBAC</name>
<proteinExistence type="predicted"/>
<sequence length="258" mass="29875">MYQLVGKLNRLKRVLKELNRSSFNEVVLSAEQAKEQLLDCQKKIQLDLMNTTLIGEEKELSKTYHRLQLANDVLLFCKGDFHSVMLILRGLKTFLKASGLTTNAEKSNIFSVNMNMQHLEGLCEITGYQKGKLPFRYLGVPITSRKISIVDFEILVDKLTVKVRGWGSRTLSYAGRVQLINSIKNEGGLGVTDCVSWNDAVIVKYVWNIAQKEDNLWVKWVNHLFIKEESWWDYEAPQDINWYWKKICHIRDKMAIGM</sequence>
<evidence type="ECO:0000313" key="1">
    <source>
        <dbReference type="RefSeq" id="XP_016505784.1"/>
    </source>
</evidence>
<gene>
    <name evidence="1" type="primary">LOC107823607</name>
</gene>